<evidence type="ECO:0000313" key="2">
    <source>
        <dbReference type="EMBL" id="BBF93791.1"/>
    </source>
</evidence>
<evidence type="ECO:0000313" key="3">
    <source>
        <dbReference type="Proteomes" id="UP000266934"/>
    </source>
</evidence>
<proteinExistence type="predicted"/>
<dbReference type="InterPro" id="IPR029063">
    <property type="entry name" value="SAM-dependent_MTases_sf"/>
</dbReference>
<dbReference type="EMBL" id="AP018907">
    <property type="protein sequence ID" value="BBF93791.1"/>
    <property type="molecule type" value="Genomic_DNA"/>
</dbReference>
<accession>A0A348G2K8</accession>
<dbReference type="Gene3D" id="3.40.50.150">
    <property type="entry name" value="Vaccinia Virus protein VP39"/>
    <property type="match status" value="1"/>
</dbReference>
<dbReference type="GO" id="GO:0008757">
    <property type="term" value="F:S-adenosylmethionine-dependent methyltransferase activity"/>
    <property type="evidence" value="ECO:0007669"/>
    <property type="project" value="InterPro"/>
</dbReference>
<dbReference type="KEGG" id="blag:BLTE_24760"/>
<dbReference type="AlphaFoldDB" id="A0A348G2K8"/>
<dbReference type="OrthoDB" id="7856199at2"/>
<sequence>MMIWAQNIESEISHWRNWLTDPKMEESRKRRISSTEKLSSRTLELIGKPLGSKIRILDVGSGPISTIGRSAPGYDVELVCTDALADHYNKLLKDSNLMHLPSIFPVKGEDLESNFGRNAFDLVNCANALDHFEDPALAFVNMYNVCAEGGVITVLSIENEGEREGYRGLHQWNLRANDDGLWLSTKLRTENIINRIPRTAIYSWKYVDHGQKNFNIFLISIKKASN</sequence>
<dbReference type="Proteomes" id="UP000266934">
    <property type="component" value="Chromosome"/>
</dbReference>
<organism evidence="2 3">
    <name type="scientific">Blastochloris tepida</name>
    <dbReference type="NCBI Taxonomy" id="2233851"/>
    <lineage>
        <taxon>Bacteria</taxon>
        <taxon>Pseudomonadati</taxon>
        <taxon>Pseudomonadota</taxon>
        <taxon>Alphaproteobacteria</taxon>
        <taxon>Hyphomicrobiales</taxon>
        <taxon>Blastochloridaceae</taxon>
        <taxon>Blastochloris</taxon>
    </lineage>
</organism>
<dbReference type="InterPro" id="IPR013216">
    <property type="entry name" value="Methyltransf_11"/>
</dbReference>
<dbReference type="RefSeq" id="WP_126400984.1">
    <property type="nucleotide sequence ID" value="NZ_AP018907.1"/>
</dbReference>
<feature type="domain" description="Methyltransferase type 11" evidence="1">
    <location>
        <begin position="57"/>
        <end position="152"/>
    </location>
</feature>
<protein>
    <recommendedName>
        <fullName evidence="1">Methyltransferase type 11 domain-containing protein</fullName>
    </recommendedName>
</protein>
<evidence type="ECO:0000259" key="1">
    <source>
        <dbReference type="Pfam" id="PF08241"/>
    </source>
</evidence>
<name>A0A348G2K8_9HYPH</name>
<dbReference type="Pfam" id="PF08241">
    <property type="entry name" value="Methyltransf_11"/>
    <property type="match status" value="1"/>
</dbReference>
<reference evidence="2 3" key="1">
    <citation type="submission" date="2018-08" db="EMBL/GenBank/DDBJ databases">
        <title>Complete genome sequencing of Blastochloris tepida GI.</title>
        <authorList>
            <person name="Tsukatani Y."/>
            <person name="Mori H."/>
        </authorList>
    </citation>
    <scope>NUCLEOTIDE SEQUENCE [LARGE SCALE GENOMIC DNA]</scope>
    <source>
        <strain evidence="2 3">GI</strain>
    </source>
</reference>
<gene>
    <name evidence="2" type="ORF">BLTE_24760</name>
</gene>
<keyword evidence="3" id="KW-1185">Reference proteome</keyword>
<dbReference type="SUPFAM" id="SSF53335">
    <property type="entry name" value="S-adenosyl-L-methionine-dependent methyltransferases"/>
    <property type="match status" value="1"/>
</dbReference>
<dbReference type="CDD" id="cd02440">
    <property type="entry name" value="AdoMet_MTases"/>
    <property type="match status" value="1"/>
</dbReference>